<feature type="transmembrane region" description="Helical" evidence="1">
    <location>
        <begin position="185"/>
        <end position="203"/>
    </location>
</feature>
<name>A0A6N4R213_BLAVI</name>
<evidence type="ECO:0000313" key="2">
    <source>
        <dbReference type="EMBL" id="TKW61060.1"/>
    </source>
</evidence>
<gene>
    <name evidence="2" type="ORF">DI628_00035</name>
</gene>
<dbReference type="AlphaFoldDB" id="A0A6N4R213"/>
<feature type="transmembrane region" description="Helical" evidence="1">
    <location>
        <begin position="253"/>
        <end position="281"/>
    </location>
</feature>
<keyword evidence="1" id="KW-0812">Transmembrane</keyword>
<sequence>MQKNSYAFLLIASFLTSLPVALESTNSFFALGIMLLVQAIALRLIVQPEAPKSLTTAWPFTALVLAISLTQPADMPNFALLLTLCFCTYILRSSNMPWVQVNRFLLTTFTSLVMWPAASSFSTPYPAAGLFILTLLMLLSQHRVANLELAARIALLSATTLIHPVLTLLPALSGITLFAVWPKRAITVAVAGTALTLALYNQFSGHWWEVVAESTLHSLMDGPEGFAALALLAIVITQSVYHWRWWTAPQQLAWLLTTVFAILILSETTEPTTLALTFPLITHTLLRPNYRSK</sequence>
<evidence type="ECO:0000256" key="1">
    <source>
        <dbReference type="SAM" id="Phobius"/>
    </source>
</evidence>
<keyword evidence="1" id="KW-0472">Membrane</keyword>
<reference evidence="2 3" key="1">
    <citation type="journal article" date="2017" name="Nat. Commun.">
        <title>In situ click chemistry generation of cyclooxygenase-2 inhibitors.</title>
        <authorList>
            <person name="Bhardwaj A."/>
            <person name="Kaur J."/>
            <person name="Wuest M."/>
            <person name="Wuest F."/>
        </authorList>
    </citation>
    <scope>NUCLEOTIDE SEQUENCE [LARGE SCALE GENOMIC DNA]</scope>
    <source>
        <strain evidence="2">S2_018_000_R2_106</strain>
    </source>
</reference>
<protein>
    <submittedName>
        <fullName evidence="2">Uncharacterized protein</fullName>
    </submittedName>
</protein>
<evidence type="ECO:0000313" key="3">
    <source>
        <dbReference type="Proteomes" id="UP000320948"/>
    </source>
</evidence>
<feature type="transmembrane region" description="Helical" evidence="1">
    <location>
        <begin position="29"/>
        <end position="46"/>
    </location>
</feature>
<organism evidence="2 3">
    <name type="scientific">Blastochloris viridis</name>
    <name type="common">Rhodopseudomonas viridis</name>
    <dbReference type="NCBI Taxonomy" id="1079"/>
    <lineage>
        <taxon>Bacteria</taxon>
        <taxon>Pseudomonadati</taxon>
        <taxon>Pseudomonadota</taxon>
        <taxon>Alphaproteobacteria</taxon>
        <taxon>Hyphomicrobiales</taxon>
        <taxon>Blastochloridaceae</taxon>
        <taxon>Blastochloris</taxon>
    </lineage>
</organism>
<comment type="caution">
    <text evidence="2">The sequence shown here is derived from an EMBL/GenBank/DDBJ whole genome shotgun (WGS) entry which is preliminary data.</text>
</comment>
<feature type="transmembrane region" description="Helical" evidence="1">
    <location>
        <begin position="153"/>
        <end position="179"/>
    </location>
</feature>
<feature type="transmembrane region" description="Helical" evidence="1">
    <location>
        <begin position="124"/>
        <end position="141"/>
    </location>
</feature>
<proteinExistence type="predicted"/>
<feature type="transmembrane region" description="Helical" evidence="1">
    <location>
        <begin position="224"/>
        <end position="241"/>
    </location>
</feature>
<dbReference type="Proteomes" id="UP000320948">
    <property type="component" value="Unassembled WGS sequence"/>
</dbReference>
<accession>A0A6N4R213</accession>
<dbReference type="EMBL" id="VAFM01000001">
    <property type="protein sequence ID" value="TKW61060.1"/>
    <property type="molecule type" value="Genomic_DNA"/>
</dbReference>
<keyword evidence="1" id="KW-1133">Transmembrane helix</keyword>